<evidence type="ECO:0000313" key="2">
    <source>
        <dbReference type="EMBL" id="PPK92731.1"/>
    </source>
</evidence>
<dbReference type="OrthoDB" id="1145234at2"/>
<gene>
    <name evidence="2" type="ORF">LY01_02816</name>
</gene>
<reference evidence="2 3" key="1">
    <citation type="submission" date="2018-02" db="EMBL/GenBank/DDBJ databases">
        <title>Genomic Encyclopedia of Archaeal and Bacterial Type Strains, Phase II (KMG-II): from individual species to whole genera.</title>
        <authorList>
            <person name="Goeker M."/>
        </authorList>
    </citation>
    <scope>NUCLEOTIDE SEQUENCE [LARGE SCALE GENOMIC DNA]</scope>
    <source>
        <strain evidence="2 3">DSM 16809</strain>
    </source>
</reference>
<keyword evidence="3" id="KW-1185">Reference proteome</keyword>
<protein>
    <submittedName>
        <fullName evidence="2">Uncharacterized protein</fullName>
    </submittedName>
</protein>
<proteinExistence type="predicted"/>
<dbReference type="Proteomes" id="UP000239002">
    <property type="component" value="Unassembled WGS sequence"/>
</dbReference>
<organism evidence="2 3">
    <name type="scientific">Nonlabens xylanidelens</name>
    <dbReference type="NCBI Taxonomy" id="191564"/>
    <lineage>
        <taxon>Bacteria</taxon>
        <taxon>Pseudomonadati</taxon>
        <taxon>Bacteroidota</taxon>
        <taxon>Flavobacteriia</taxon>
        <taxon>Flavobacteriales</taxon>
        <taxon>Flavobacteriaceae</taxon>
        <taxon>Nonlabens</taxon>
    </lineage>
</organism>
<evidence type="ECO:0000313" key="3">
    <source>
        <dbReference type="Proteomes" id="UP000239002"/>
    </source>
</evidence>
<name>A0A2S6IEV2_9FLAO</name>
<comment type="caution">
    <text evidence="2">The sequence shown here is derived from an EMBL/GenBank/DDBJ whole genome shotgun (WGS) entry which is preliminary data.</text>
</comment>
<keyword evidence="1" id="KW-0472">Membrane</keyword>
<sequence length="92" mass="10289">MGSLAFITAIKTNAKQLKSRSKFKGLDAETGIYKGNINKKDFSPEQIQAAKDAFQLQVKAEKKKTLIVLLLTIVLVPILIYGLIKLYLFTFV</sequence>
<evidence type="ECO:0000256" key="1">
    <source>
        <dbReference type="SAM" id="Phobius"/>
    </source>
</evidence>
<dbReference type="EMBL" id="PTJE01000009">
    <property type="protein sequence ID" value="PPK92731.1"/>
    <property type="molecule type" value="Genomic_DNA"/>
</dbReference>
<keyword evidence="1" id="KW-0812">Transmembrane</keyword>
<accession>A0A2S6IEV2</accession>
<dbReference type="RefSeq" id="WP_104516620.1">
    <property type="nucleotide sequence ID" value="NZ_MQVW01000014.1"/>
</dbReference>
<feature type="transmembrane region" description="Helical" evidence="1">
    <location>
        <begin position="66"/>
        <end position="89"/>
    </location>
</feature>
<keyword evidence="1" id="KW-1133">Transmembrane helix</keyword>
<dbReference type="AlphaFoldDB" id="A0A2S6IEV2"/>